<dbReference type="InterPro" id="IPR050101">
    <property type="entry name" value="CinA"/>
</dbReference>
<reference evidence="2" key="2">
    <citation type="journal article" date="2021" name="PeerJ">
        <title>Extensive microbial diversity within the chicken gut microbiome revealed by metagenomics and culture.</title>
        <authorList>
            <person name="Gilroy R."/>
            <person name="Ravi A."/>
            <person name="Getino M."/>
            <person name="Pursley I."/>
            <person name="Horton D.L."/>
            <person name="Alikhan N.F."/>
            <person name="Baker D."/>
            <person name="Gharbi K."/>
            <person name="Hall N."/>
            <person name="Watson M."/>
            <person name="Adriaenssens E.M."/>
            <person name="Foster-Nyarko E."/>
            <person name="Jarju S."/>
            <person name="Secka A."/>
            <person name="Antonio M."/>
            <person name="Oren A."/>
            <person name="Chaudhuri R.R."/>
            <person name="La Ragione R."/>
            <person name="Hildebrand F."/>
            <person name="Pallen M.J."/>
        </authorList>
    </citation>
    <scope>NUCLEOTIDE SEQUENCE</scope>
    <source>
        <strain evidence="2">17213</strain>
    </source>
</reference>
<organism evidence="2 3">
    <name type="scientific">Candidatus Avisuccinivibrio stercorigallinarum</name>
    <dbReference type="NCBI Taxonomy" id="2840704"/>
    <lineage>
        <taxon>Bacteria</taxon>
        <taxon>Pseudomonadati</taxon>
        <taxon>Pseudomonadota</taxon>
        <taxon>Gammaproteobacteria</taxon>
        <taxon>Aeromonadales</taxon>
        <taxon>Succinivibrionaceae</taxon>
        <taxon>Succinivibrionaceae incertae sedis</taxon>
        <taxon>Candidatus Avisuccinivibrio</taxon>
    </lineage>
</organism>
<protein>
    <recommendedName>
        <fullName evidence="1">MoaB/Mog domain-containing protein</fullName>
    </recommendedName>
</protein>
<dbReference type="Proteomes" id="UP000823631">
    <property type="component" value="Unassembled WGS sequence"/>
</dbReference>
<dbReference type="NCBIfam" id="TIGR00177">
    <property type="entry name" value="molyb_syn"/>
    <property type="match status" value="1"/>
</dbReference>
<gene>
    <name evidence="2" type="ORF">IAB19_01010</name>
</gene>
<comment type="caution">
    <text evidence="2">The sequence shown here is derived from an EMBL/GenBank/DDBJ whole genome shotgun (WGS) entry which is preliminary data.</text>
</comment>
<dbReference type="AlphaFoldDB" id="A0A9D9D9Q2"/>
<reference evidence="2" key="1">
    <citation type="submission" date="2020-10" db="EMBL/GenBank/DDBJ databases">
        <authorList>
            <person name="Gilroy R."/>
        </authorList>
    </citation>
    <scope>NUCLEOTIDE SEQUENCE</scope>
    <source>
        <strain evidence="2">17213</strain>
    </source>
</reference>
<dbReference type="SMART" id="SM00852">
    <property type="entry name" value="MoCF_biosynth"/>
    <property type="match status" value="1"/>
</dbReference>
<dbReference type="Pfam" id="PF00994">
    <property type="entry name" value="MoCF_biosynth"/>
    <property type="match status" value="1"/>
</dbReference>
<accession>A0A9D9D9Q2</accession>
<dbReference type="PANTHER" id="PTHR13939">
    <property type="entry name" value="NICOTINAMIDE-NUCLEOTIDE AMIDOHYDROLASE PNCC"/>
    <property type="match status" value="1"/>
</dbReference>
<evidence type="ECO:0000313" key="3">
    <source>
        <dbReference type="Proteomes" id="UP000823631"/>
    </source>
</evidence>
<dbReference type="InterPro" id="IPR036425">
    <property type="entry name" value="MoaB/Mog-like_dom_sf"/>
</dbReference>
<dbReference type="InterPro" id="IPR001453">
    <property type="entry name" value="MoaB/Mog_dom"/>
</dbReference>
<dbReference type="SUPFAM" id="SSF53218">
    <property type="entry name" value="Molybdenum cofactor biosynthesis proteins"/>
    <property type="match status" value="1"/>
</dbReference>
<dbReference type="EMBL" id="JADINH010000015">
    <property type="protein sequence ID" value="MBO8414947.1"/>
    <property type="molecule type" value="Genomic_DNA"/>
</dbReference>
<dbReference type="CDD" id="cd00885">
    <property type="entry name" value="cinA"/>
    <property type="match status" value="1"/>
</dbReference>
<evidence type="ECO:0000259" key="1">
    <source>
        <dbReference type="SMART" id="SM00852"/>
    </source>
</evidence>
<name>A0A9D9D9Q2_9GAMM</name>
<dbReference type="Gene3D" id="3.40.980.10">
    <property type="entry name" value="MoaB/Mog-like domain"/>
    <property type="match status" value="1"/>
</dbReference>
<proteinExistence type="predicted"/>
<evidence type="ECO:0000313" key="2">
    <source>
        <dbReference type="EMBL" id="MBO8414947.1"/>
    </source>
</evidence>
<feature type="domain" description="MoaB/Mog" evidence="1">
    <location>
        <begin position="4"/>
        <end position="170"/>
    </location>
</feature>
<sequence length="391" mass="43384">MQFEIVSTGDEVITGFITDTNVSYLAQELLSLGIQARYRHTVGDSLEDIVKLLAARSREADVILVNGGLGPTTDDVTTEAAAKAAGAGLVLNELWLERLKKWHQERGRVMPENNIKQAMLPEGAVMIDNPRGTACGFYLKINKALCFFTPGVPSEFKGMFQDFIKPYLMQQVLGQVSTKVKRFFTFGVSESKIGQTLKAEHFAPSIVIGYRAAYPLLEIKVIEHGADAAKESAAVAVVREKLAPYLICEDDFDLGRRIDELTEHAPVVLFDNATSGQIAVDLASDINLQSAFISVHRLSSAMTRELTELNCRYFYQVMRTEDGSALEYKLSDLNSMQVWHYRYKLNVTLKDKKRAAAALVGEALLYQILSGRPLLRPDDAEIEVLAEGERA</sequence>
<dbReference type="PANTHER" id="PTHR13939:SF0">
    <property type="entry name" value="NMN AMIDOHYDROLASE-LIKE PROTEIN YFAY"/>
    <property type="match status" value="1"/>
</dbReference>